<dbReference type="InterPro" id="IPR052928">
    <property type="entry name" value="Desiccation-related_membrane"/>
</dbReference>
<dbReference type="Pfam" id="PF12732">
    <property type="entry name" value="YtxH"/>
    <property type="match status" value="1"/>
</dbReference>
<evidence type="ECO:0000256" key="2">
    <source>
        <dbReference type="SAM" id="Phobius"/>
    </source>
</evidence>
<dbReference type="Proteomes" id="UP000028875">
    <property type="component" value="Unassembled WGS sequence"/>
</dbReference>
<sequence>MAEQNQNTNQQKELRLQHLITGSLIGAIVGAITSLLFAPKTGRELRADLSKQMVNTKDNTVDITKRFGTTAKDKLTNMKESAIEKSSKHSMKQNDTSTEGINETSASTSEPTETIESDKQTVKAK</sequence>
<evidence type="ECO:0000313" key="3">
    <source>
        <dbReference type="EMBL" id="CDQ38331.1"/>
    </source>
</evidence>
<dbReference type="EMBL" id="CCDP010000001">
    <property type="protein sequence ID" value="CDQ38331.1"/>
    <property type="molecule type" value="Genomic_DNA"/>
</dbReference>
<dbReference type="AlphaFoldDB" id="A0A024Q8S3"/>
<proteinExistence type="predicted"/>
<keyword evidence="2" id="KW-0472">Membrane</keyword>
<comment type="caution">
    <text evidence="3">The sequence shown here is derived from an EMBL/GenBank/DDBJ whole genome shotgun (WGS) entry which is preliminary data.</text>
</comment>
<name>A0A024Q8S3_9BACI</name>
<feature type="compositionally biased region" description="Low complexity" evidence="1">
    <location>
        <begin position="103"/>
        <end position="114"/>
    </location>
</feature>
<reference evidence="4" key="2">
    <citation type="submission" date="2014-05" db="EMBL/GenBank/DDBJ databases">
        <title>Draft genome sequence of Virgibacillus massiliensis Vm-5.</title>
        <authorList>
            <person name="Khelaifia S."/>
            <person name="Croce O."/>
            <person name="Lagier J.C."/>
            <person name="Raoult D."/>
        </authorList>
    </citation>
    <scope>NUCLEOTIDE SEQUENCE [LARGE SCALE GENOMIC DNA]</scope>
    <source>
        <strain evidence="4">Vm-5</strain>
    </source>
</reference>
<keyword evidence="4" id="KW-1185">Reference proteome</keyword>
<feature type="compositionally biased region" description="Basic and acidic residues" evidence="1">
    <location>
        <begin position="116"/>
        <end position="125"/>
    </location>
</feature>
<protein>
    <submittedName>
        <fullName evidence="3">Gas vesicle protein</fullName>
    </submittedName>
</protein>
<dbReference type="OrthoDB" id="9810874at2"/>
<dbReference type="eggNOG" id="COG4980">
    <property type="taxonomic scope" value="Bacteria"/>
</dbReference>
<evidence type="ECO:0000313" key="4">
    <source>
        <dbReference type="Proteomes" id="UP000028875"/>
    </source>
</evidence>
<feature type="compositionally biased region" description="Polar residues" evidence="1">
    <location>
        <begin position="93"/>
        <end position="102"/>
    </location>
</feature>
<evidence type="ECO:0000256" key="1">
    <source>
        <dbReference type="SAM" id="MobiDB-lite"/>
    </source>
</evidence>
<organism evidence="3 4">
    <name type="scientific">Virgibacillus massiliensis</name>
    <dbReference type="NCBI Taxonomy" id="1462526"/>
    <lineage>
        <taxon>Bacteria</taxon>
        <taxon>Bacillati</taxon>
        <taxon>Bacillota</taxon>
        <taxon>Bacilli</taxon>
        <taxon>Bacillales</taxon>
        <taxon>Bacillaceae</taxon>
        <taxon>Virgibacillus</taxon>
    </lineage>
</organism>
<dbReference type="STRING" id="1462526.BN990_00600"/>
<dbReference type="RefSeq" id="WP_038242223.1">
    <property type="nucleotide sequence ID" value="NZ_BNER01000001.1"/>
</dbReference>
<reference evidence="3 4" key="1">
    <citation type="submission" date="2014-03" db="EMBL/GenBank/DDBJ databases">
        <authorList>
            <person name="Urmite Genomes U."/>
        </authorList>
    </citation>
    <scope>NUCLEOTIDE SEQUENCE [LARGE SCALE GENOMIC DNA]</scope>
    <source>
        <strain evidence="3 4">Vm-5</strain>
    </source>
</reference>
<feature type="region of interest" description="Disordered" evidence="1">
    <location>
        <begin position="82"/>
        <end position="125"/>
    </location>
</feature>
<keyword evidence="2" id="KW-0812">Transmembrane</keyword>
<dbReference type="PANTHER" id="PTHR35792:SF2">
    <property type="entry name" value="GENERAL STRESS PROTEIN"/>
    <property type="match status" value="1"/>
</dbReference>
<gene>
    <name evidence="3" type="ORF">BN990_00600</name>
</gene>
<feature type="transmembrane region" description="Helical" evidence="2">
    <location>
        <begin position="20"/>
        <end position="38"/>
    </location>
</feature>
<keyword evidence="2" id="KW-1133">Transmembrane helix</keyword>
<accession>A0A024Q8S3</accession>
<dbReference type="InterPro" id="IPR024623">
    <property type="entry name" value="YtxH"/>
</dbReference>
<dbReference type="PANTHER" id="PTHR35792">
    <property type="entry name" value="GENERAL STRESS PROTEIN"/>
    <property type="match status" value="1"/>
</dbReference>